<name>A0A3P7IV52_STRVU</name>
<dbReference type="EMBL" id="UYYB01007764">
    <property type="protein sequence ID" value="VDM68137.1"/>
    <property type="molecule type" value="Genomic_DNA"/>
</dbReference>
<dbReference type="OrthoDB" id="5870083at2759"/>
<accession>A0A3P7IV52</accession>
<keyword evidence="3" id="KW-1185">Reference proteome</keyword>
<evidence type="ECO:0000313" key="3">
    <source>
        <dbReference type="Proteomes" id="UP000270094"/>
    </source>
</evidence>
<gene>
    <name evidence="2" type="ORF">SVUK_LOCUS3135</name>
</gene>
<dbReference type="AlphaFoldDB" id="A0A3P7IV52"/>
<evidence type="ECO:0000313" key="2">
    <source>
        <dbReference type="EMBL" id="VDM68137.1"/>
    </source>
</evidence>
<feature type="compositionally biased region" description="Basic residues" evidence="1">
    <location>
        <begin position="8"/>
        <end position="20"/>
    </location>
</feature>
<feature type="region of interest" description="Disordered" evidence="1">
    <location>
        <begin position="121"/>
        <end position="145"/>
    </location>
</feature>
<dbReference type="Proteomes" id="UP000270094">
    <property type="component" value="Unassembled WGS sequence"/>
</dbReference>
<sequence>MDQGFFGNRRKSRSPIRRGFPRFPQWTSQARAQQLKEEGERPVFGPWQQAPPAPPPPPPPPPLTTDKEGFVVFGPQPRPRPRSRSLDRAKYRIPISGGLEPIGSPGEKGKLSYAAAVQHCTDTTSESSSGPEPLSSPTLSRVSSTISSDSLGDLFPFDSEIFEPITLKKELKNEGIVALRNPNTVAICQPPRIITDMHPRIPRGIPDLRGTFGAYIKQKPSVPELQNLINKLKKMSRTEVSQIKSVVKVLRIRFNAFSSIT</sequence>
<feature type="compositionally biased region" description="Pro residues" evidence="1">
    <location>
        <begin position="49"/>
        <end position="63"/>
    </location>
</feature>
<reference evidence="2 3" key="1">
    <citation type="submission" date="2018-11" db="EMBL/GenBank/DDBJ databases">
        <authorList>
            <consortium name="Pathogen Informatics"/>
        </authorList>
    </citation>
    <scope>NUCLEOTIDE SEQUENCE [LARGE SCALE GENOMIC DNA]</scope>
</reference>
<proteinExistence type="predicted"/>
<evidence type="ECO:0000256" key="1">
    <source>
        <dbReference type="SAM" id="MobiDB-lite"/>
    </source>
</evidence>
<protein>
    <submittedName>
        <fullName evidence="2">Uncharacterized protein</fullName>
    </submittedName>
</protein>
<feature type="compositionally biased region" description="Low complexity" evidence="1">
    <location>
        <begin position="123"/>
        <end position="140"/>
    </location>
</feature>
<organism evidence="2 3">
    <name type="scientific">Strongylus vulgaris</name>
    <name type="common">Blood worm</name>
    <dbReference type="NCBI Taxonomy" id="40348"/>
    <lineage>
        <taxon>Eukaryota</taxon>
        <taxon>Metazoa</taxon>
        <taxon>Ecdysozoa</taxon>
        <taxon>Nematoda</taxon>
        <taxon>Chromadorea</taxon>
        <taxon>Rhabditida</taxon>
        <taxon>Rhabditina</taxon>
        <taxon>Rhabditomorpha</taxon>
        <taxon>Strongyloidea</taxon>
        <taxon>Strongylidae</taxon>
        <taxon>Strongylus</taxon>
    </lineage>
</organism>
<feature type="region of interest" description="Disordered" evidence="1">
    <location>
        <begin position="1"/>
        <end position="90"/>
    </location>
</feature>